<dbReference type="RefSeq" id="WP_211085469.1">
    <property type="nucleotide sequence ID" value="NZ_CBCSLC010000022.1"/>
</dbReference>
<dbReference type="CDD" id="cd12797">
    <property type="entry name" value="M23_peptidase"/>
    <property type="match status" value="1"/>
</dbReference>
<evidence type="ECO:0000256" key="2">
    <source>
        <dbReference type="ARBA" id="ARBA00022801"/>
    </source>
</evidence>
<gene>
    <name evidence="5" type="ORF">J2Z28_005971</name>
</gene>
<dbReference type="PANTHER" id="PTHR34135">
    <property type="entry name" value="LYSOZYME"/>
    <property type="match status" value="1"/>
</dbReference>
<evidence type="ECO:0000259" key="4">
    <source>
        <dbReference type="Pfam" id="PF01551"/>
    </source>
</evidence>
<dbReference type="Pfam" id="PF01183">
    <property type="entry name" value="Glyco_hydro_25"/>
    <property type="match status" value="1"/>
</dbReference>
<name>A0ABS4S2C8_PAEXY</name>
<dbReference type="PROSITE" id="PS51904">
    <property type="entry name" value="GLYCOSYL_HYDROL_F25_2"/>
    <property type="match status" value="1"/>
</dbReference>
<dbReference type="InterPro" id="IPR016047">
    <property type="entry name" value="M23ase_b-sheet_dom"/>
</dbReference>
<reference evidence="5 6" key="1">
    <citation type="submission" date="2021-03" db="EMBL/GenBank/DDBJ databases">
        <title>Genomic Encyclopedia of Type Strains, Phase IV (KMG-IV): sequencing the most valuable type-strain genomes for metagenomic binning, comparative biology and taxonomic classification.</title>
        <authorList>
            <person name="Goeker M."/>
        </authorList>
    </citation>
    <scope>NUCLEOTIDE SEQUENCE [LARGE SCALE GENOMIC DNA]</scope>
    <source>
        <strain evidence="5 6">DSM 21292</strain>
    </source>
</reference>
<organism evidence="5 6">
    <name type="scientific">Paenibacillus xylanexedens</name>
    <dbReference type="NCBI Taxonomy" id="528191"/>
    <lineage>
        <taxon>Bacteria</taxon>
        <taxon>Bacillati</taxon>
        <taxon>Bacillota</taxon>
        <taxon>Bacilli</taxon>
        <taxon>Bacillales</taxon>
        <taxon>Paenibacillaceae</taxon>
        <taxon>Paenibacillus</taxon>
    </lineage>
</organism>
<dbReference type="CDD" id="cd00599">
    <property type="entry name" value="GH25_muramidase"/>
    <property type="match status" value="1"/>
</dbReference>
<sequence length="449" mass="49117">MQQRKDSNVQGIDVSRYQGKIDWLQVKADKREFVFIKATEGQTYTDPNFTANVKGALSAGLMVGTYHFLRATSAAAAKAEAVHYAKSLEEIGGAKALQLPPVMDYENNPEGISKAQINIVAEAFLTELERLTGIKPIIYTGNSFAGNFDTGLSGYDLWIARYSNTRVPDDQPAWKTWTIWQYSDSGKVPGIAGNVDLNEFNGSLADIKKRYGREPDMSNPFDGYRLTSPFGMRKHPVSGINKFHRGVDLVVTPADGPIYAFVAGEVIHAKMGVSGSGFGNYGVTVAIKDSKGYLHVYAHLSAAGVKVGQQVKRGQLIGKQGSTGISSGAHLHYEVREAFSPQYGYTATEAGVVEPTQYLINYYGQAPVKEDKPVSQRDINVPSKWAEAAWAEVTANGYFDGTRPGAHITREETAVVINRLRKNFLALFATTNGNVTDLDKRLKQIETEG</sequence>
<proteinExistence type="inferred from homology"/>
<dbReference type="InterPro" id="IPR011055">
    <property type="entry name" value="Dup_hybrid_motif"/>
</dbReference>
<keyword evidence="6" id="KW-1185">Reference proteome</keyword>
<dbReference type="InterPro" id="IPR017853">
    <property type="entry name" value="GH"/>
</dbReference>
<dbReference type="PANTHER" id="PTHR34135:SF2">
    <property type="entry name" value="LYSOZYME"/>
    <property type="match status" value="1"/>
</dbReference>
<dbReference type="InterPro" id="IPR002053">
    <property type="entry name" value="Glyco_hydro_25"/>
</dbReference>
<dbReference type="Gene3D" id="2.70.70.10">
    <property type="entry name" value="Glucose Permease (Domain IIA)"/>
    <property type="match status" value="1"/>
</dbReference>
<dbReference type="Gene3D" id="3.20.20.80">
    <property type="entry name" value="Glycosidases"/>
    <property type="match status" value="1"/>
</dbReference>
<dbReference type="Pfam" id="PF01551">
    <property type="entry name" value="Peptidase_M23"/>
    <property type="match status" value="1"/>
</dbReference>
<accession>A0ABS4S2C8</accession>
<evidence type="ECO:0000256" key="1">
    <source>
        <dbReference type="ARBA" id="ARBA00010646"/>
    </source>
</evidence>
<dbReference type="InterPro" id="IPR018077">
    <property type="entry name" value="Glyco_hydro_fam25_subgr"/>
</dbReference>
<dbReference type="Proteomes" id="UP000810207">
    <property type="component" value="Unassembled WGS sequence"/>
</dbReference>
<keyword evidence="2" id="KW-0378">Hydrolase</keyword>
<comment type="caution">
    <text evidence="5">The sequence shown here is derived from an EMBL/GenBank/DDBJ whole genome shotgun (WGS) entry which is preliminary data.</text>
</comment>
<feature type="domain" description="M23ase beta-sheet core" evidence="4">
    <location>
        <begin position="242"/>
        <end position="337"/>
    </location>
</feature>
<protein>
    <submittedName>
        <fullName evidence="5">GH25 family lysozyme M1 (1,4-beta-N-acetylmuramidase)</fullName>
    </submittedName>
</protein>
<dbReference type="SUPFAM" id="SSF51445">
    <property type="entry name" value="(Trans)glycosidases"/>
    <property type="match status" value="1"/>
</dbReference>
<dbReference type="SMART" id="SM00641">
    <property type="entry name" value="Glyco_25"/>
    <property type="match status" value="1"/>
</dbReference>
<evidence type="ECO:0000313" key="6">
    <source>
        <dbReference type="Proteomes" id="UP000810207"/>
    </source>
</evidence>
<comment type="similarity">
    <text evidence="1">Belongs to the glycosyl hydrolase 25 family.</text>
</comment>
<dbReference type="EMBL" id="JAGIKV010000035">
    <property type="protein sequence ID" value="MBP2249276.1"/>
    <property type="molecule type" value="Genomic_DNA"/>
</dbReference>
<dbReference type="SUPFAM" id="SSF51261">
    <property type="entry name" value="Duplicated hybrid motif"/>
    <property type="match status" value="1"/>
</dbReference>
<evidence type="ECO:0000256" key="3">
    <source>
        <dbReference type="ARBA" id="ARBA00023295"/>
    </source>
</evidence>
<evidence type="ECO:0000313" key="5">
    <source>
        <dbReference type="EMBL" id="MBP2249276.1"/>
    </source>
</evidence>
<keyword evidence="3" id="KW-0326">Glycosidase</keyword>